<proteinExistence type="predicted"/>
<dbReference type="Proteomes" id="UP001320420">
    <property type="component" value="Unassembled WGS sequence"/>
</dbReference>
<evidence type="ECO:0000313" key="3">
    <source>
        <dbReference type="EMBL" id="KAK7739617.1"/>
    </source>
</evidence>
<accession>A0AAN9YFJ7</accession>
<keyword evidence="4" id="KW-1185">Reference proteome</keyword>
<dbReference type="Gene3D" id="3.40.50.720">
    <property type="entry name" value="NAD(P)-binding Rossmann-like Domain"/>
    <property type="match status" value="1"/>
</dbReference>
<reference evidence="3 4" key="1">
    <citation type="submission" date="2024-02" db="EMBL/GenBank/DDBJ databases">
        <title>De novo assembly and annotation of 12 fungi associated with fruit tree decline syndrome in Ontario, Canada.</title>
        <authorList>
            <person name="Sulman M."/>
            <person name="Ellouze W."/>
            <person name="Ilyukhin E."/>
        </authorList>
    </citation>
    <scope>NUCLEOTIDE SEQUENCE [LARGE SCALE GENOMIC DNA]</scope>
    <source>
        <strain evidence="3 4">M11/M66-122</strain>
    </source>
</reference>
<name>A0AAN9YFJ7_9PEZI</name>
<dbReference type="AlphaFoldDB" id="A0AAN9YFJ7"/>
<dbReference type="InterPro" id="IPR051593">
    <property type="entry name" value="Ergosterol_Biosynth_ERG27"/>
</dbReference>
<dbReference type="InterPro" id="IPR002347">
    <property type="entry name" value="SDR_fam"/>
</dbReference>
<gene>
    <name evidence="3" type="ORF">SLS62_011246</name>
</gene>
<protein>
    <recommendedName>
        <fullName evidence="2">3beta-hydroxysteroid 3-dehydrogenase</fullName>
        <ecNumber evidence="2">1.1.1.270</ecNumber>
    </recommendedName>
</protein>
<dbReference type="PANTHER" id="PTHR43647">
    <property type="entry name" value="DEHYDROGENASE"/>
    <property type="match status" value="1"/>
</dbReference>
<dbReference type="EC" id="1.1.1.270" evidence="2"/>
<organism evidence="3 4">
    <name type="scientific">Diatrype stigma</name>
    <dbReference type="NCBI Taxonomy" id="117547"/>
    <lineage>
        <taxon>Eukaryota</taxon>
        <taxon>Fungi</taxon>
        <taxon>Dikarya</taxon>
        <taxon>Ascomycota</taxon>
        <taxon>Pezizomycotina</taxon>
        <taxon>Sordariomycetes</taxon>
        <taxon>Xylariomycetidae</taxon>
        <taxon>Xylariales</taxon>
        <taxon>Diatrypaceae</taxon>
        <taxon>Diatrype</taxon>
    </lineage>
</organism>
<dbReference type="SUPFAM" id="SSF51735">
    <property type="entry name" value="NAD(P)-binding Rossmann-fold domains"/>
    <property type="match status" value="1"/>
</dbReference>
<dbReference type="PANTHER" id="PTHR43647:SF4">
    <property type="entry name" value="KETOREDUCTASE (KR) DOMAIN-CONTAINING PROTEIN"/>
    <property type="match status" value="1"/>
</dbReference>
<comment type="caution">
    <text evidence="3">The sequence shown here is derived from an EMBL/GenBank/DDBJ whole genome shotgun (WGS) entry which is preliminary data.</text>
</comment>
<evidence type="ECO:0000256" key="2">
    <source>
        <dbReference type="ARBA" id="ARBA00023621"/>
    </source>
</evidence>
<evidence type="ECO:0000313" key="4">
    <source>
        <dbReference type="Proteomes" id="UP001320420"/>
    </source>
</evidence>
<dbReference type="GO" id="GO:0000253">
    <property type="term" value="F:3-beta-hydroxysteroid 3-dehydrogenase (NADP+) activity"/>
    <property type="evidence" value="ECO:0007669"/>
    <property type="project" value="UniProtKB-EC"/>
</dbReference>
<dbReference type="Pfam" id="PF00106">
    <property type="entry name" value="adh_short"/>
    <property type="match status" value="1"/>
</dbReference>
<comment type="pathway">
    <text evidence="1">Steroid biosynthesis; zymosterol biosynthesis; zymosterol from lanosterol: step 5/6.</text>
</comment>
<dbReference type="GO" id="GO:0005789">
    <property type="term" value="C:endoplasmic reticulum membrane"/>
    <property type="evidence" value="ECO:0007669"/>
    <property type="project" value="TreeGrafter"/>
</dbReference>
<sequence>MTIAKGTVLVTGANGGLGSAIADLIASRARSAQSKFAEYHGLYTVRDTTLAPVLHSVLSKSPSHSHDVVSLDLTKLDSVRQVAETINARVTAEAIPPIRALILNAGFQDFGKQIWTDDGLDVTFAANYLGHWLLALLLLKSMDKMSGRIVVVGSQSHDPYDKRNEVTGAFVDEKYRTVVHDQAGFEAIAKGTWSSAQEDPTWQSEFRRYGAAKLFSVMIIHELQQPLDHDPVLSNIYILGVDPGTMSTSLQRHAPWAIRIVMFKIIYPIIALLGLDPQVRSTQKSASQVLRAAVEASKYPRGSYFFDDKPLETGEEFRNVQKRELVWKESIRYANLQPGETVLSDWQ</sequence>
<dbReference type="EMBL" id="JAKJXP020000181">
    <property type="protein sequence ID" value="KAK7739617.1"/>
    <property type="molecule type" value="Genomic_DNA"/>
</dbReference>
<dbReference type="InterPro" id="IPR036291">
    <property type="entry name" value="NAD(P)-bd_dom_sf"/>
</dbReference>
<dbReference type="PRINTS" id="PR00081">
    <property type="entry name" value="GDHRDH"/>
</dbReference>
<dbReference type="GO" id="GO:0005741">
    <property type="term" value="C:mitochondrial outer membrane"/>
    <property type="evidence" value="ECO:0007669"/>
    <property type="project" value="TreeGrafter"/>
</dbReference>
<evidence type="ECO:0000256" key="1">
    <source>
        <dbReference type="ARBA" id="ARBA00023589"/>
    </source>
</evidence>
<dbReference type="GO" id="GO:0005811">
    <property type="term" value="C:lipid droplet"/>
    <property type="evidence" value="ECO:0007669"/>
    <property type="project" value="TreeGrafter"/>
</dbReference>